<reference evidence="1 2" key="1">
    <citation type="journal article" date="2014" name="Genome Announc.">
        <title>Complete Genome Sequences of Fish Pathogenic Weissella ceti Strains WS74 and WS105.</title>
        <authorList>
            <person name="Figueiredo H.C."/>
            <person name="Leal C.A."/>
            <person name="Dorella F.A."/>
            <person name="Carvalho A.F."/>
            <person name="Soares S.C."/>
            <person name="Pereira F.L."/>
            <person name="Azevedo V.A."/>
        </authorList>
    </citation>
    <scope>NUCLEOTIDE SEQUENCE [LARGE SCALE GENOMIC DNA]</scope>
    <source>
        <strain evidence="1 2">WS74</strain>
    </source>
</reference>
<organism evidence="1 2">
    <name type="scientific">Weissella ceti</name>
    <dbReference type="NCBI Taxonomy" id="759620"/>
    <lineage>
        <taxon>Bacteria</taxon>
        <taxon>Bacillati</taxon>
        <taxon>Bacillota</taxon>
        <taxon>Bacilli</taxon>
        <taxon>Lactobacillales</taxon>
        <taxon>Lactobacillaceae</taxon>
        <taxon>Weissella</taxon>
    </lineage>
</organism>
<accession>A0A075TY06</accession>
<dbReference type="STRING" id="759620.WS105_0155"/>
<evidence type="ECO:0000313" key="1">
    <source>
        <dbReference type="EMBL" id="AIM62408.1"/>
    </source>
</evidence>
<dbReference type="KEGG" id="wct:WS74_0156"/>
<dbReference type="Proteomes" id="UP000029079">
    <property type="component" value="Chromosome"/>
</dbReference>
<dbReference type="EMBL" id="CP009223">
    <property type="protein sequence ID" value="AIM62408.1"/>
    <property type="molecule type" value="Genomic_DNA"/>
</dbReference>
<reference evidence="2" key="2">
    <citation type="submission" date="2014-08" db="EMBL/GenBank/DDBJ databases">
        <title>Complete genome of Weissella ceti strain WS74 isolated from diseased rainbow trout in Brazil.</title>
        <authorList>
            <person name="Figueiredo H.C.P."/>
            <person name="Leal C.A.G."/>
            <person name="Pereira F.L."/>
            <person name="Soares S.C."/>
            <person name="Dorella F.A."/>
            <person name="Carvalho A.F."/>
            <person name="Azevedo V.A.C."/>
        </authorList>
    </citation>
    <scope>NUCLEOTIDE SEQUENCE [LARGE SCALE GENOMIC DNA]</scope>
    <source>
        <strain evidence="2">WS74</strain>
    </source>
</reference>
<dbReference type="AlphaFoldDB" id="A0A075TY06"/>
<gene>
    <name evidence="1" type="ORF">WS74_0156</name>
</gene>
<proteinExistence type="predicted"/>
<dbReference type="KEGG" id="wci:WS105_0155"/>
<protein>
    <submittedName>
        <fullName evidence="1">Uncharacterized protein</fullName>
    </submittedName>
</protein>
<evidence type="ECO:0000313" key="2">
    <source>
        <dbReference type="Proteomes" id="UP000029079"/>
    </source>
</evidence>
<dbReference type="KEGG" id="wce:WS08_0156"/>
<name>A0A075TY06_9LACO</name>
<keyword evidence="2" id="KW-1185">Reference proteome</keyword>
<sequence length="49" mass="5829">MEHSQRFQDEYKTNALVILKSDMLYFKKYTALVTLDSLLTTLYYPPPIK</sequence>